<dbReference type="AlphaFoldDB" id="F5RK32"/>
<gene>
    <name evidence="2" type="primary">galF</name>
    <name evidence="2" type="ORF">HMPREF9081_0617</name>
</gene>
<reference evidence="2 3" key="1">
    <citation type="submission" date="2011-04" db="EMBL/GenBank/DDBJ databases">
        <authorList>
            <person name="Muzny D."/>
            <person name="Qin X."/>
            <person name="Deng J."/>
            <person name="Jiang H."/>
            <person name="Liu Y."/>
            <person name="Qu J."/>
            <person name="Song X.-Z."/>
            <person name="Zhang L."/>
            <person name="Thornton R."/>
            <person name="Coyle M."/>
            <person name="Francisco L."/>
            <person name="Jackson L."/>
            <person name="Javaid M."/>
            <person name="Korchina V."/>
            <person name="Kovar C."/>
            <person name="Mata R."/>
            <person name="Mathew T."/>
            <person name="Ngo R."/>
            <person name="Nguyen L."/>
            <person name="Nguyen N."/>
            <person name="Okwuonu G."/>
            <person name="Ongeri F."/>
            <person name="Pham C."/>
            <person name="Simmons D."/>
            <person name="Wilczek-Boney K."/>
            <person name="Hale W."/>
            <person name="Jakkamsetti A."/>
            <person name="Pham P."/>
            <person name="Ruth R."/>
            <person name="San Lucas F."/>
            <person name="Warren J."/>
            <person name="Zhang J."/>
            <person name="Zhao Z."/>
            <person name="Zhou C."/>
            <person name="Zhu D."/>
            <person name="Lee S."/>
            <person name="Bess C."/>
            <person name="Blankenburg K."/>
            <person name="Forbes L."/>
            <person name="Fu Q."/>
            <person name="Gubbala S."/>
            <person name="Hirani K."/>
            <person name="Jayaseelan J.C."/>
            <person name="Lara F."/>
            <person name="Munidasa M."/>
            <person name="Palculict T."/>
            <person name="Patil S."/>
            <person name="Pu L.-L."/>
            <person name="Saada N."/>
            <person name="Tang L."/>
            <person name="Weissenberger G."/>
            <person name="Zhu Y."/>
            <person name="Hemphill L."/>
            <person name="Shang Y."/>
            <person name="Youmans B."/>
            <person name="Ayvaz T."/>
            <person name="Ross M."/>
            <person name="Santibanez J."/>
            <person name="Aqrawi P."/>
            <person name="Gross S."/>
            <person name="Joshi V."/>
            <person name="Fowler G."/>
            <person name="Nazareth L."/>
            <person name="Reid J."/>
            <person name="Worley K."/>
            <person name="Petrosino J."/>
            <person name="Highlander S."/>
            <person name="Gibbs R."/>
        </authorList>
    </citation>
    <scope>NUCLEOTIDE SEQUENCE [LARGE SCALE GENOMIC DNA]</scope>
    <source>
        <strain evidence="2 3">DSM 2778</strain>
    </source>
</reference>
<dbReference type="EMBL" id="AFHQ01000023">
    <property type="protein sequence ID" value="EGK61214.1"/>
    <property type="molecule type" value="Genomic_DNA"/>
</dbReference>
<sequence>MLTGENRVTRAVILAAGRGARLAPLTDRVPKPLVPVNGTPIIATILGKH</sequence>
<keyword evidence="2" id="KW-0808">Transferase</keyword>
<dbReference type="STRING" id="888060.HMPREF9081_0617"/>
<dbReference type="GO" id="GO:0004475">
    <property type="term" value="F:mannose-1-phosphate guanylyltransferase (GTP) activity"/>
    <property type="evidence" value="ECO:0007669"/>
    <property type="project" value="UniProtKB-EC"/>
</dbReference>
<evidence type="ECO:0000313" key="3">
    <source>
        <dbReference type="Proteomes" id="UP000004067"/>
    </source>
</evidence>
<dbReference type="Proteomes" id="UP000004067">
    <property type="component" value="Unassembled WGS sequence"/>
</dbReference>
<accession>F5RK32</accession>
<organism evidence="2 3">
    <name type="scientific">Centipeda periodontii DSM 2778</name>
    <dbReference type="NCBI Taxonomy" id="888060"/>
    <lineage>
        <taxon>Bacteria</taxon>
        <taxon>Bacillati</taxon>
        <taxon>Bacillota</taxon>
        <taxon>Negativicutes</taxon>
        <taxon>Selenomonadales</taxon>
        <taxon>Selenomonadaceae</taxon>
        <taxon>Centipeda</taxon>
    </lineage>
</organism>
<keyword evidence="2" id="KW-0548">Nucleotidyltransferase</keyword>
<dbReference type="Gene3D" id="3.90.550.10">
    <property type="entry name" value="Spore Coat Polysaccharide Biosynthesis Protein SpsA, Chain A"/>
    <property type="match status" value="1"/>
</dbReference>
<dbReference type="SUPFAM" id="SSF53448">
    <property type="entry name" value="Nucleotide-diphospho-sugar transferases"/>
    <property type="match status" value="1"/>
</dbReference>
<name>F5RK32_9FIRM</name>
<feature type="domain" description="Nucleotidyl transferase" evidence="1">
    <location>
        <begin position="11"/>
        <end position="46"/>
    </location>
</feature>
<dbReference type="EC" id="2.7.7.13" evidence="2"/>
<comment type="caution">
    <text evidence="2">The sequence shown here is derived from an EMBL/GenBank/DDBJ whole genome shotgun (WGS) entry which is preliminary data.</text>
</comment>
<evidence type="ECO:0000313" key="2">
    <source>
        <dbReference type="EMBL" id="EGK61214.1"/>
    </source>
</evidence>
<dbReference type="HOGENOM" id="CLU_3133739_0_0_9"/>
<dbReference type="InterPro" id="IPR005835">
    <property type="entry name" value="NTP_transferase_dom"/>
</dbReference>
<protein>
    <submittedName>
        <fullName evidence="2">Mannose-1-phosphate guanyltransferase</fullName>
        <ecNumber evidence="2">2.7.7.13</ecNumber>
    </submittedName>
</protein>
<dbReference type="Pfam" id="PF00483">
    <property type="entry name" value="NTP_transferase"/>
    <property type="match status" value="1"/>
</dbReference>
<proteinExistence type="predicted"/>
<dbReference type="InterPro" id="IPR029044">
    <property type="entry name" value="Nucleotide-diphossugar_trans"/>
</dbReference>
<dbReference type="eggNOG" id="COG4750">
    <property type="taxonomic scope" value="Bacteria"/>
</dbReference>
<evidence type="ECO:0000259" key="1">
    <source>
        <dbReference type="Pfam" id="PF00483"/>
    </source>
</evidence>
<keyword evidence="3" id="KW-1185">Reference proteome</keyword>